<dbReference type="InterPro" id="IPR036163">
    <property type="entry name" value="HMA_dom_sf"/>
</dbReference>
<dbReference type="InterPro" id="IPR006121">
    <property type="entry name" value="HMA_dom"/>
</dbReference>
<dbReference type="EMBL" id="MCGE01000034">
    <property type="protein sequence ID" value="ORZ07649.1"/>
    <property type="molecule type" value="Genomic_DNA"/>
</dbReference>
<keyword evidence="2" id="KW-0479">Metal-binding</keyword>
<keyword evidence="5" id="KW-0406">Ion transport</keyword>
<gene>
    <name evidence="9" type="ORF">BCR42DRAFT_442611</name>
</gene>
<dbReference type="OrthoDB" id="689350at2759"/>
<evidence type="ECO:0000256" key="4">
    <source>
        <dbReference type="ARBA" id="ARBA00023008"/>
    </source>
</evidence>
<evidence type="ECO:0000256" key="7">
    <source>
        <dbReference type="ARBA" id="ARBA00038171"/>
    </source>
</evidence>
<dbReference type="Pfam" id="PF00403">
    <property type="entry name" value="HMA"/>
    <property type="match status" value="1"/>
</dbReference>
<keyword evidence="6" id="KW-0143">Chaperone</keyword>
<reference evidence="9 10" key="1">
    <citation type="submission" date="2016-07" db="EMBL/GenBank/DDBJ databases">
        <title>Pervasive Adenine N6-methylation of Active Genes in Fungi.</title>
        <authorList>
            <consortium name="DOE Joint Genome Institute"/>
            <person name="Mondo S.J."/>
            <person name="Dannebaum R.O."/>
            <person name="Kuo R.C."/>
            <person name="Labutti K."/>
            <person name="Haridas S."/>
            <person name="Kuo A."/>
            <person name="Salamov A."/>
            <person name="Ahrendt S.R."/>
            <person name="Lipzen A."/>
            <person name="Sullivan W."/>
            <person name="Andreopoulos W.B."/>
            <person name="Clum A."/>
            <person name="Lindquist E."/>
            <person name="Daum C."/>
            <person name="Ramamoorthy G.K."/>
            <person name="Gryganskyi A."/>
            <person name="Culley D."/>
            <person name="Magnuson J.K."/>
            <person name="James T.Y."/>
            <person name="O'Malley M.A."/>
            <person name="Stajich J.E."/>
            <person name="Spatafora J.W."/>
            <person name="Visel A."/>
            <person name="Grigoriev I.V."/>
        </authorList>
    </citation>
    <scope>NUCLEOTIDE SEQUENCE [LARGE SCALE GENOMIC DNA]</scope>
    <source>
        <strain evidence="9 10">NRRL 1336</strain>
    </source>
</reference>
<evidence type="ECO:0000256" key="6">
    <source>
        <dbReference type="ARBA" id="ARBA00023186"/>
    </source>
</evidence>
<keyword evidence="10" id="KW-1185">Reference proteome</keyword>
<dbReference type="SUPFAM" id="SSF55008">
    <property type="entry name" value="HMA, heavy metal-associated domain"/>
    <property type="match status" value="1"/>
</dbReference>
<dbReference type="GO" id="GO:0005829">
    <property type="term" value="C:cytosol"/>
    <property type="evidence" value="ECO:0007669"/>
    <property type="project" value="TreeGrafter"/>
</dbReference>
<dbReference type="PROSITE" id="PS50846">
    <property type="entry name" value="HMA_2"/>
    <property type="match status" value="1"/>
</dbReference>
<dbReference type="FunFam" id="3.30.70.100:FF:000008">
    <property type="entry name" value="Copper transport protein ATOX1"/>
    <property type="match status" value="1"/>
</dbReference>
<name>A0A1X2I240_9FUNG</name>
<keyword evidence="4" id="KW-0186">Copper</keyword>
<evidence type="ECO:0000259" key="8">
    <source>
        <dbReference type="PROSITE" id="PS50846"/>
    </source>
</evidence>
<dbReference type="GO" id="GO:0046872">
    <property type="term" value="F:metal ion binding"/>
    <property type="evidence" value="ECO:0007669"/>
    <property type="project" value="UniProtKB-KW"/>
</dbReference>
<dbReference type="InterPro" id="IPR051881">
    <property type="entry name" value="Copper_transport_ATOX1-like"/>
</dbReference>
<evidence type="ECO:0000313" key="9">
    <source>
        <dbReference type="EMBL" id="ORZ07649.1"/>
    </source>
</evidence>
<dbReference type="Proteomes" id="UP000193560">
    <property type="component" value="Unassembled WGS sequence"/>
</dbReference>
<evidence type="ECO:0000256" key="5">
    <source>
        <dbReference type="ARBA" id="ARBA00023065"/>
    </source>
</evidence>
<dbReference type="PANTHER" id="PTHR46365:SF1">
    <property type="entry name" value="COPPER TRANSPORT PROTEIN ATOX1"/>
    <property type="match status" value="1"/>
</dbReference>
<dbReference type="PANTHER" id="PTHR46365">
    <property type="entry name" value="COPPER TRANSPORT PROTEIN ATOX1"/>
    <property type="match status" value="1"/>
</dbReference>
<dbReference type="Gene3D" id="3.30.70.100">
    <property type="match status" value="1"/>
</dbReference>
<accession>A0A1X2I240</accession>
<sequence length="69" mass="7347">MAQYLFTVEMSCSGCSGAVERALGKLQGVDKIDVSLEDQTVKVDSSLPLDDVLAAIRKTGKNVTSSKEI</sequence>
<evidence type="ECO:0000256" key="1">
    <source>
        <dbReference type="ARBA" id="ARBA00022448"/>
    </source>
</evidence>
<protein>
    <submittedName>
        <fullName evidence="9">Copper chaperone</fullName>
    </submittedName>
</protein>
<keyword evidence="3" id="KW-0187">Copper transport</keyword>
<evidence type="ECO:0000256" key="3">
    <source>
        <dbReference type="ARBA" id="ARBA00022796"/>
    </source>
</evidence>
<feature type="domain" description="HMA" evidence="8">
    <location>
        <begin position="1"/>
        <end position="64"/>
    </location>
</feature>
<proteinExistence type="inferred from homology"/>
<organism evidence="9 10">
    <name type="scientific">Absidia repens</name>
    <dbReference type="NCBI Taxonomy" id="90262"/>
    <lineage>
        <taxon>Eukaryota</taxon>
        <taxon>Fungi</taxon>
        <taxon>Fungi incertae sedis</taxon>
        <taxon>Mucoromycota</taxon>
        <taxon>Mucoromycotina</taxon>
        <taxon>Mucoromycetes</taxon>
        <taxon>Mucorales</taxon>
        <taxon>Cunninghamellaceae</taxon>
        <taxon>Absidia</taxon>
    </lineage>
</organism>
<dbReference type="GO" id="GO:0016531">
    <property type="term" value="F:copper chaperone activity"/>
    <property type="evidence" value="ECO:0007669"/>
    <property type="project" value="TreeGrafter"/>
</dbReference>
<comment type="caution">
    <text evidence="9">The sequence shown here is derived from an EMBL/GenBank/DDBJ whole genome shotgun (WGS) entry which is preliminary data.</text>
</comment>
<comment type="similarity">
    <text evidence="7">Belongs to the ATX1 family.</text>
</comment>
<evidence type="ECO:0000313" key="10">
    <source>
        <dbReference type="Proteomes" id="UP000193560"/>
    </source>
</evidence>
<keyword evidence="1" id="KW-0813">Transport</keyword>
<dbReference type="STRING" id="90262.A0A1X2I240"/>
<dbReference type="AlphaFoldDB" id="A0A1X2I240"/>
<dbReference type="CDD" id="cd00371">
    <property type="entry name" value="HMA"/>
    <property type="match status" value="1"/>
</dbReference>
<dbReference type="GO" id="GO:0006825">
    <property type="term" value="P:copper ion transport"/>
    <property type="evidence" value="ECO:0007669"/>
    <property type="project" value="UniProtKB-KW"/>
</dbReference>
<evidence type="ECO:0000256" key="2">
    <source>
        <dbReference type="ARBA" id="ARBA00022723"/>
    </source>
</evidence>